<feature type="binding site" evidence="8">
    <location>
        <position position="101"/>
    </location>
    <ligand>
        <name>Mg(2+)</name>
        <dbReference type="ChEBI" id="CHEBI:18420"/>
    </ligand>
</feature>
<evidence type="ECO:0000256" key="1">
    <source>
        <dbReference type="ARBA" id="ARBA00001946"/>
    </source>
</evidence>
<evidence type="ECO:0000256" key="3">
    <source>
        <dbReference type="ARBA" id="ARBA00022722"/>
    </source>
</evidence>
<feature type="domain" description="PIN" evidence="9">
    <location>
        <begin position="7"/>
        <end position="126"/>
    </location>
</feature>
<dbReference type="EC" id="3.1.-.-" evidence="8"/>
<evidence type="ECO:0000256" key="4">
    <source>
        <dbReference type="ARBA" id="ARBA00022723"/>
    </source>
</evidence>
<keyword evidence="2 8" id="KW-1277">Toxin-antitoxin system</keyword>
<dbReference type="CDD" id="cd18755">
    <property type="entry name" value="PIN_MtVapC3_VapC21-like"/>
    <property type="match status" value="1"/>
</dbReference>
<keyword evidence="4 8" id="KW-0479">Metal-binding</keyword>
<evidence type="ECO:0000256" key="6">
    <source>
        <dbReference type="ARBA" id="ARBA00022842"/>
    </source>
</evidence>
<evidence type="ECO:0000256" key="5">
    <source>
        <dbReference type="ARBA" id="ARBA00022801"/>
    </source>
</evidence>
<evidence type="ECO:0000256" key="7">
    <source>
        <dbReference type="ARBA" id="ARBA00038093"/>
    </source>
</evidence>
<evidence type="ECO:0000313" key="10">
    <source>
        <dbReference type="EMBL" id="MDA2807321.1"/>
    </source>
</evidence>
<evidence type="ECO:0000259" key="9">
    <source>
        <dbReference type="Pfam" id="PF01850"/>
    </source>
</evidence>
<feature type="binding site" evidence="8">
    <location>
        <position position="9"/>
    </location>
    <ligand>
        <name>Mg(2+)</name>
        <dbReference type="ChEBI" id="CHEBI:18420"/>
    </ligand>
</feature>
<dbReference type="PANTHER" id="PTHR33653:SF1">
    <property type="entry name" value="RIBONUCLEASE VAPC2"/>
    <property type="match status" value="1"/>
</dbReference>
<protein>
    <recommendedName>
        <fullName evidence="8">Ribonuclease VapC</fullName>
        <shortName evidence="8">RNase VapC</shortName>
        <ecNumber evidence="8">3.1.-.-</ecNumber>
    </recommendedName>
    <alternativeName>
        <fullName evidence="8">Toxin VapC</fullName>
    </alternativeName>
</protein>
<evidence type="ECO:0000256" key="2">
    <source>
        <dbReference type="ARBA" id="ARBA00022649"/>
    </source>
</evidence>
<proteinExistence type="inferred from homology"/>
<dbReference type="Gene3D" id="3.40.50.1010">
    <property type="entry name" value="5'-nuclease"/>
    <property type="match status" value="1"/>
</dbReference>
<keyword evidence="5 8" id="KW-0378">Hydrolase</keyword>
<keyword evidence="6 8" id="KW-0460">Magnesium</keyword>
<accession>A0ABT4TSE5</accession>
<dbReference type="RefSeq" id="WP_270679951.1">
    <property type="nucleotide sequence ID" value="NZ_JAQFWP010000052.1"/>
</dbReference>
<dbReference type="Pfam" id="PF01850">
    <property type="entry name" value="PIN"/>
    <property type="match status" value="1"/>
</dbReference>
<dbReference type="InterPro" id="IPR050556">
    <property type="entry name" value="Type_II_TA_system_RNase"/>
</dbReference>
<dbReference type="InterPro" id="IPR002716">
    <property type="entry name" value="PIN_dom"/>
</dbReference>
<dbReference type="InterPro" id="IPR029060">
    <property type="entry name" value="PIN-like_dom_sf"/>
</dbReference>
<evidence type="ECO:0000313" key="11">
    <source>
        <dbReference type="Proteomes" id="UP001165685"/>
    </source>
</evidence>
<dbReference type="InterPro" id="IPR022907">
    <property type="entry name" value="VapC_family"/>
</dbReference>
<reference evidence="10" key="1">
    <citation type="submission" date="2023-01" db="EMBL/GenBank/DDBJ databases">
        <title>Draft genome sequence of Nocardiopsis sp. LSu2-4 isolated from halophytes.</title>
        <authorList>
            <person name="Duangmal K."/>
            <person name="Chantavorakit T."/>
        </authorList>
    </citation>
    <scope>NUCLEOTIDE SEQUENCE</scope>
    <source>
        <strain evidence="10">LSu2-4</strain>
    </source>
</reference>
<keyword evidence="8" id="KW-0800">Toxin</keyword>
<dbReference type="SUPFAM" id="SSF88723">
    <property type="entry name" value="PIN domain-like"/>
    <property type="match status" value="1"/>
</dbReference>
<keyword evidence="11" id="KW-1185">Reference proteome</keyword>
<sequence length="142" mass="15545">MTPAVFLIDTSALNRLIQEVKSQELLPWRDAANKALIAISPITELEFLHSARSGKDRLRAAAFLNSALLPAALDEEHARRAFAVQRILTEHGEHRNAGTVDLLVAACAEISGLTLLHYDRDFETIAEHTGQPTSWLAPPGSL</sequence>
<comment type="similarity">
    <text evidence="7 8">Belongs to the PINc/VapC protein family.</text>
</comment>
<dbReference type="PANTHER" id="PTHR33653">
    <property type="entry name" value="RIBONUCLEASE VAPC2"/>
    <property type="match status" value="1"/>
</dbReference>
<dbReference type="HAMAP" id="MF_00265">
    <property type="entry name" value="VapC_Nob1"/>
    <property type="match status" value="1"/>
</dbReference>
<gene>
    <name evidence="8" type="primary">vapC</name>
    <name evidence="10" type="ORF">O4U47_22635</name>
</gene>
<organism evidence="10 11">
    <name type="scientific">Nocardiopsis suaedae</name>
    <dbReference type="NCBI Taxonomy" id="3018444"/>
    <lineage>
        <taxon>Bacteria</taxon>
        <taxon>Bacillati</taxon>
        <taxon>Actinomycetota</taxon>
        <taxon>Actinomycetes</taxon>
        <taxon>Streptosporangiales</taxon>
        <taxon>Nocardiopsidaceae</taxon>
        <taxon>Nocardiopsis</taxon>
    </lineage>
</organism>
<dbReference type="EMBL" id="JAQFWP010000052">
    <property type="protein sequence ID" value="MDA2807321.1"/>
    <property type="molecule type" value="Genomic_DNA"/>
</dbReference>
<comment type="function">
    <text evidence="8">Toxic component of a toxin-antitoxin (TA) system. An RNase.</text>
</comment>
<dbReference type="Proteomes" id="UP001165685">
    <property type="component" value="Unassembled WGS sequence"/>
</dbReference>
<comment type="caution">
    <text evidence="10">The sequence shown here is derived from an EMBL/GenBank/DDBJ whole genome shotgun (WGS) entry which is preliminary data.</text>
</comment>
<evidence type="ECO:0000256" key="8">
    <source>
        <dbReference type="HAMAP-Rule" id="MF_00265"/>
    </source>
</evidence>
<name>A0ABT4TSE5_9ACTN</name>
<keyword evidence="3 8" id="KW-0540">Nuclease</keyword>
<comment type="cofactor">
    <cofactor evidence="1 8">
        <name>Mg(2+)</name>
        <dbReference type="ChEBI" id="CHEBI:18420"/>
    </cofactor>
</comment>